<evidence type="ECO:0000259" key="2">
    <source>
        <dbReference type="Pfam" id="PF03364"/>
    </source>
</evidence>
<dbReference type="InterPro" id="IPR023393">
    <property type="entry name" value="START-like_dom_sf"/>
</dbReference>
<dbReference type="InterPro" id="IPR005031">
    <property type="entry name" value="COQ10_START"/>
</dbReference>
<evidence type="ECO:0000313" key="4">
    <source>
        <dbReference type="Proteomes" id="UP000589716"/>
    </source>
</evidence>
<dbReference type="PANTHER" id="PTHR12901:SF10">
    <property type="entry name" value="COENZYME Q-BINDING PROTEIN COQ10, MITOCHONDRIAL"/>
    <property type="match status" value="1"/>
</dbReference>
<dbReference type="CDD" id="cd07813">
    <property type="entry name" value="COQ10p_like"/>
    <property type="match status" value="1"/>
</dbReference>
<organism evidence="3 4">
    <name type="scientific">Ottowia beijingensis</name>
    <dbReference type="NCBI Taxonomy" id="1207057"/>
    <lineage>
        <taxon>Bacteria</taxon>
        <taxon>Pseudomonadati</taxon>
        <taxon>Pseudomonadota</taxon>
        <taxon>Betaproteobacteria</taxon>
        <taxon>Burkholderiales</taxon>
        <taxon>Comamonadaceae</taxon>
        <taxon>Ottowia</taxon>
    </lineage>
</organism>
<dbReference type="SUPFAM" id="SSF55961">
    <property type="entry name" value="Bet v1-like"/>
    <property type="match status" value="1"/>
</dbReference>
<dbReference type="EMBL" id="JACCKX010000001">
    <property type="protein sequence ID" value="NZA03330.1"/>
    <property type="molecule type" value="Genomic_DNA"/>
</dbReference>
<dbReference type="GO" id="GO:0048039">
    <property type="term" value="F:ubiquinone binding"/>
    <property type="evidence" value="ECO:0007669"/>
    <property type="project" value="InterPro"/>
</dbReference>
<dbReference type="Gene3D" id="3.30.530.20">
    <property type="match status" value="1"/>
</dbReference>
<dbReference type="Proteomes" id="UP000589716">
    <property type="component" value="Unassembled WGS sequence"/>
</dbReference>
<evidence type="ECO:0000256" key="1">
    <source>
        <dbReference type="ARBA" id="ARBA00008918"/>
    </source>
</evidence>
<evidence type="ECO:0000313" key="3">
    <source>
        <dbReference type="EMBL" id="NZA03330.1"/>
    </source>
</evidence>
<keyword evidence="4" id="KW-1185">Reference proteome</keyword>
<proteinExistence type="inferred from homology"/>
<gene>
    <name evidence="3" type="ORF">H0I39_19420</name>
</gene>
<dbReference type="RefSeq" id="WP_180551566.1">
    <property type="nucleotide sequence ID" value="NZ_JACCKX010000001.1"/>
</dbReference>
<dbReference type="InterPro" id="IPR044996">
    <property type="entry name" value="COQ10-like"/>
</dbReference>
<dbReference type="Pfam" id="PF03364">
    <property type="entry name" value="Polyketide_cyc"/>
    <property type="match status" value="1"/>
</dbReference>
<protein>
    <submittedName>
        <fullName evidence="3">Type II toxin-antitoxin system RatA family toxin</fullName>
    </submittedName>
</protein>
<dbReference type="AlphaFoldDB" id="A0A853IZL3"/>
<reference evidence="3 4" key="1">
    <citation type="submission" date="2020-07" db="EMBL/GenBank/DDBJ databases">
        <authorList>
            <person name="Maaloum M."/>
        </authorList>
    </citation>
    <scope>NUCLEOTIDE SEQUENCE [LARGE SCALE GENOMIC DNA]</scope>
    <source>
        <strain evidence="3 4">GCS-AN-3</strain>
    </source>
</reference>
<comment type="similarity">
    <text evidence="1">Belongs to the ribosome association toxin RatA family.</text>
</comment>
<feature type="domain" description="Coenzyme Q-binding protein COQ10 START" evidence="2">
    <location>
        <begin position="12"/>
        <end position="136"/>
    </location>
</feature>
<dbReference type="PANTHER" id="PTHR12901">
    <property type="entry name" value="SPERM PROTEIN HOMOLOG"/>
    <property type="match status" value="1"/>
</dbReference>
<sequence>MKSVHKSVLIWYTAQEMFDLVIDVERYPEFLPWCSHGKVLERTDNGMTAEVGIAFKAVKQTFVTRNEHIPGREVRLHLVKGPFSKLEGVWTFTPVGEDQRACRIDLKMDYGFSNKLLATLVGPVFDKIASSFVDAFVQRAEQVYGSAAA</sequence>
<dbReference type="GO" id="GO:0045333">
    <property type="term" value="P:cellular respiration"/>
    <property type="evidence" value="ECO:0007669"/>
    <property type="project" value="InterPro"/>
</dbReference>
<comment type="caution">
    <text evidence="3">The sequence shown here is derived from an EMBL/GenBank/DDBJ whole genome shotgun (WGS) entry which is preliminary data.</text>
</comment>
<accession>A0A853IZL3</accession>
<name>A0A853IZL3_9BURK</name>